<dbReference type="GO" id="GO:0005737">
    <property type="term" value="C:cytoplasm"/>
    <property type="evidence" value="ECO:0007669"/>
    <property type="project" value="UniProtKB-SubCell"/>
</dbReference>
<evidence type="ECO:0000313" key="9">
    <source>
        <dbReference type="EMBL" id="AFK79168.1"/>
    </source>
</evidence>
<comment type="subcellular location">
    <subcellularLocation>
        <location evidence="1 7">Cytoplasm</location>
    </subcellularLocation>
</comment>
<organism evidence="9">
    <name type="scientific">uncultured bacterium F25-01</name>
    <dbReference type="NCBI Taxonomy" id="1191433"/>
    <lineage>
        <taxon>Bacteria</taxon>
        <taxon>environmental samples</taxon>
    </lineage>
</organism>
<keyword evidence="5 7" id="KW-0963">Cytoplasm</keyword>
<comment type="subunit">
    <text evidence="3 7">Homodimer.</text>
</comment>
<dbReference type="NCBIfam" id="TIGR02135">
    <property type="entry name" value="phoU_full"/>
    <property type="match status" value="1"/>
</dbReference>
<comment type="similarity">
    <text evidence="2 7">Belongs to the PhoU family.</text>
</comment>
<dbReference type="InterPro" id="IPR026022">
    <property type="entry name" value="PhoU_dom"/>
</dbReference>
<dbReference type="GO" id="GO:0030643">
    <property type="term" value="P:intracellular phosphate ion homeostasis"/>
    <property type="evidence" value="ECO:0007669"/>
    <property type="project" value="InterPro"/>
</dbReference>
<dbReference type="GO" id="GO:0006817">
    <property type="term" value="P:phosphate ion transport"/>
    <property type="evidence" value="ECO:0007669"/>
    <property type="project" value="UniProtKB-KW"/>
</dbReference>
<evidence type="ECO:0000256" key="7">
    <source>
        <dbReference type="PIRNR" id="PIRNR003107"/>
    </source>
</evidence>
<protein>
    <recommendedName>
        <fullName evidence="7">Phosphate-specific transport system accessory protein PhoU</fullName>
    </recommendedName>
</protein>
<keyword evidence="6 7" id="KW-0592">Phosphate transport</keyword>
<sequence>MAGRESFERELRRLQDEMLLLASMVDRAIGDSVDALKRLDVEAAKQIIDGDGPINAKRYLIEESAVTTIATQQPMARDLRTILAVLHISIELERMGDYAAGIAKIVLMHGDQDLLKPLIDIPRMADMDRSMLRRSIDAFVNRDVELARRVGAEDDIIDAFQDQVYRELLTYVMQDPRTINRATWLIWVVHNLERIADRVTNICERVVFLVTGQIQEINASQH</sequence>
<dbReference type="Pfam" id="PF01895">
    <property type="entry name" value="PhoU"/>
    <property type="match status" value="2"/>
</dbReference>
<dbReference type="GO" id="GO:0045936">
    <property type="term" value="P:negative regulation of phosphate metabolic process"/>
    <property type="evidence" value="ECO:0007669"/>
    <property type="project" value="InterPro"/>
</dbReference>
<feature type="domain" description="PhoU" evidence="8">
    <location>
        <begin position="21"/>
        <end position="106"/>
    </location>
</feature>
<evidence type="ECO:0000256" key="1">
    <source>
        <dbReference type="ARBA" id="ARBA00004496"/>
    </source>
</evidence>
<feature type="domain" description="PhoU" evidence="8">
    <location>
        <begin position="121"/>
        <end position="206"/>
    </location>
</feature>
<dbReference type="EMBL" id="JQ970524">
    <property type="protein sequence ID" value="AFK79168.1"/>
    <property type="molecule type" value="Genomic_DNA"/>
</dbReference>
<evidence type="ECO:0000256" key="3">
    <source>
        <dbReference type="ARBA" id="ARBA00011738"/>
    </source>
</evidence>
<name>I3VIG2_9BACT</name>
<reference evidence="9" key="1">
    <citation type="submission" date="2012-04" db="EMBL/GenBank/DDBJ databases">
        <title>Characterization of mineral phosphate solubilization trait from soil metagenome.</title>
        <authorList>
            <person name="Chhabra S."/>
            <person name="Brazil D."/>
            <person name="Morrissey J."/>
            <person name="Burke J."/>
            <person name="O'Gara F."/>
            <person name="Dowling D."/>
        </authorList>
    </citation>
    <scope>NUCLEOTIDE SEQUENCE</scope>
</reference>
<evidence type="ECO:0000256" key="6">
    <source>
        <dbReference type="ARBA" id="ARBA00022592"/>
    </source>
</evidence>
<evidence type="ECO:0000259" key="8">
    <source>
        <dbReference type="Pfam" id="PF01895"/>
    </source>
</evidence>
<dbReference type="AlphaFoldDB" id="I3VIG2"/>
<dbReference type="SUPFAM" id="SSF109755">
    <property type="entry name" value="PhoU-like"/>
    <property type="match status" value="1"/>
</dbReference>
<comment type="function">
    <text evidence="7">Plays a role in the regulation of phosphate uptake.</text>
</comment>
<dbReference type="FunFam" id="1.20.58.220:FF:000004">
    <property type="entry name" value="Phosphate-specific transport system accessory protein PhoU"/>
    <property type="match status" value="1"/>
</dbReference>
<evidence type="ECO:0000256" key="2">
    <source>
        <dbReference type="ARBA" id="ARBA00008107"/>
    </source>
</evidence>
<dbReference type="PIRSF" id="PIRSF003107">
    <property type="entry name" value="PhoU"/>
    <property type="match status" value="1"/>
</dbReference>
<proteinExistence type="inferred from homology"/>
<dbReference type="InterPro" id="IPR038078">
    <property type="entry name" value="PhoU-like_sf"/>
</dbReference>
<accession>I3VIG2</accession>
<dbReference type="PANTHER" id="PTHR42930">
    <property type="entry name" value="PHOSPHATE-SPECIFIC TRANSPORT SYSTEM ACCESSORY PROTEIN PHOU"/>
    <property type="match status" value="1"/>
</dbReference>
<dbReference type="Gene3D" id="1.20.58.220">
    <property type="entry name" value="Phosphate transport system protein phou homolog 2, domain 2"/>
    <property type="match status" value="1"/>
</dbReference>
<evidence type="ECO:0000256" key="5">
    <source>
        <dbReference type="ARBA" id="ARBA00022490"/>
    </source>
</evidence>
<dbReference type="PANTHER" id="PTHR42930:SF3">
    <property type="entry name" value="PHOSPHATE-SPECIFIC TRANSPORT SYSTEM ACCESSORY PROTEIN PHOU"/>
    <property type="match status" value="1"/>
</dbReference>
<evidence type="ECO:0000256" key="4">
    <source>
        <dbReference type="ARBA" id="ARBA00022448"/>
    </source>
</evidence>
<dbReference type="InterPro" id="IPR028366">
    <property type="entry name" value="PhoU"/>
</dbReference>
<keyword evidence="4 7" id="KW-0813">Transport</keyword>